<feature type="transmembrane region" description="Helical" evidence="2">
    <location>
        <begin position="231"/>
        <end position="249"/>
    </location>
</feature>
<keyword evidence="4" id="KW-1185">Reference proteome</keyword>
<dbReference type="EMBL" id="BGZK01000336">
    <property type="protein sequence ID" value="GBP37614.1"/>
    <property type="molecule type" value="Genomic_DNA"/>
</dbReference>
<reference evidence="3 4" key="1">
    <citation type="journal article" date="2019" name="Commun. Biol.">
        <title>The bagworm genome reveals a unique fibroin gene that provides high tensile strength.</title>
        <authorList>
            <person name="Kono N."/>
            <person name="Nakamura H."/>
            <person name="Ohtoshi R."/>
            <person name="Tomita M."/>
            <person name="Numata K."/>
            <person name="Arakawa K."/>
        </authorList>
    </citation>
    <scope>NUCLEOTIDE SEQUENCE [LARGE SCALE GENOMIC DNA]</scope>
</reference>
<evidence type="ECO:0000313" key="3">
    <source>
        <dbReference type="EMBL" id="GBP37614.1"/>
    </source>
</evidence>
<evidence type="ECO:0000256" key="1">
    <source>
        <dbReference type="SAM" id="MobiDB-lite"/>
    </source>
</evidence>
<dbReference type="Proteomes" id="UP000299102">
    <property type="component" value="Unassembled WGS sequence"/>
</dbReference>
<sequence>MTTPHHILPDKLFGESISEHGTRTHAYRPLDAREPLFGKQCQDMDACNQEAQRHQPQTSASRCCSKKSELVIVARTILSEKCRIPEDFVTVGRNSRSTHVASLVPSATVWTGKPQPCALNEAADNVKPSSDGLSPPGIRAPVSPRRASIRQGSTSQPFLSSHFTVNNLVDRFSYYVTVGMVVMNYIAWIVYNVPPIYHNYKVGAFSNNRVENSTLEFSINYIFPKLDPQNMWISITLINFYLTCTVASYHCILDLYLSLAVFQIVGHIYILKHDLTSMLRPKNKTFIEVYDMPVAVEMFDDEENKQVYKDISECISHHCMIIR</sequence>
<keyword evidence="2" id="KW-0472">Membrane</keyword>
<organism evidence="3 4">
    <name type="scientific">Eumeta variegata</name>
    <name type="common">Bagworm moth</name>
    <name type="synonym">Eumeta japonica</name>
    <dbReference type="NCBI Taxonomy" id="151549"/>
    <lineage>
        <taxon>Eukaryota</taxon>
        <taxon>Metazoa</taxon>
        <taxon>Ecdysozoa</taxon>
        <taxon>Arthropoda</taxon>
        <taxon>Hexapoda</taxon>
        <taxon>Insecta</taxon>
        <taxon>Pterygota</taxon>
        <taxon>Neoptera</taxon>
        <taxon>Endopterygota</taxon>
        <taxon>Lepidoptera</taxon>
        <taxon>Glossata</taxon>
        <taxon>Ditrysia</taxon>
        <taxon>Tineoidea</taxon>
        <taxon>Psychidae</taxon>
        <taxon>Oiketicinae</taxon>
        <taxon>Eumeta</taxon>
    </lineage>
</organism>
<feature type="region of interest" description="Disordered" evidence="1">
    <location>
        <begin position="121"/>
        <end position="143"/>
    </location>
</feature>
<feature type="transmembrane region" description="Helical" evidence="2">
    <location>
        <begin position="172"/>
        <end position="191"/>
    </location>
</feature>
<keyword evidence="2" id="KW-1133">Transmembrane helix</keyword>
<proteinExistence type="predicted"/>
<evidence type="ECO:0000256" key="2">
    <source>
        <dbReference type="SAM" id="Phobius"/>
    </source>
</evidence>
<keyword evidence="2" id="KW-0812">Transmembrane</keyword>
<gene>
    <name evidence="3" type="ORF">EVAR_34651_1</name>
</gene>
<evidence type="ECO:0000313" key="4">
    <source>
        <dbReference type="Proteomes" id="UP000299102"/>
    </source>
</evidence>
<dbReference type="OrthoDB" id="7475020at2759"/>
<accession>A0A4C1VI78</accession>
<protein>
    <submittedName>
        <fullName evidence="3">Uncharacterized protein</fullName>
    </submittedName>
</protein>
<name>A0A4C1VI78_EUMVA</name>
<dbReference type="AlphaFoldDB" id="A0A4C1VI78"/>
<comment type="caution">
    <text evidence="3">The sequence shown here is derived from an EMBL/GenBank/DDBJ whole genome shotgun (WGS) entry which is preliminary data.</text>
</comment>